<evidence type="ECO:0000313" key="5">
    <source>
        <dbReference type="EMBL" id="MCJ1959903.1"/>
    </source>
</evidence>
<dbReference type="Pfam" id="PF03330">
    <property type="entry name" value="DPBB_1"/>
    <property type="match status" value="1"/>
</dbReference>
<protein>
    <submittedName>
        <fullName evidence="5">SPOR domain-containing protein</fullName>
    </submittedName>
</protein>
<dbReference type="Pfam" id="PF05036">
    <property type="entry name" value="SPOR"/>
    <property type="match status" value="1"/>
</dbReference>
<evidence type="ECO:0000259" key="4">
    <source>
        <dbReference type="Pfam" id="PF05036"/>
    </source>
</evidence>
<feature type="compositionally biased region" description="Low complexity" evidence="1">
    <location>
        <begin position="231"/>
        <end position="248"/>
    </location>
</feature>
<dbReference type="RefSeq" id="WP_243797415.1">
    <property type="nucleotide sequence ID" value="NZ_JALHAT010000003.1"/>
</dbReference>
<dbReference type="InterPro" id="IPR007730">
    <property type="entry name" value="SPOR-like_dom"/>
</dbReference>
<dbReference type="SUPFAM" id="SSF110997">
    <property type="entry name" value="Sporulation related repeat"/>
    <property type="match status" value="1"/>
</dbReference>
<organism evidence="5 6">
    <name type="scientific">Novosphingobium mangrovi</name>
    <name type="common">ex Hu et al. 2023</name>
    <dbReference type="NCBI Taxonomy" id="2930094"/>
    <lineage>
        <taxon>Bacteria</taxon>
        <taxon>Pseudomonadati</taxon>
        <taxon>Pseudomonadota</taxon>
        <taxon>Alphaproteobacteria</taxon>
        <taxon>Sphingomonadales</taxon>
        <taxon>Sphingomonadaceae</taxon>
        <taxon>Novosphingobium</taxon>
    </lineage>
</organism>
<proteinExistence type="predicted"/>
<feature type="domain" description="RlpA-like protein double-psi beta-barrel" evidence="3">
    <location>
        <begin position="73"/>
        <end position="137"/>
    </location>
</feature>
<dbReference type="Proteomes" id="UP001162802">
    <property type="component" value="Unassembled WGS sequence"/>
</dbReference>
<feature type="region of interest" description="Disordered" evidence="1">
    <location>
        <begin position="179"/>
        <end position="203"/>
    </location>
</feature>
<gene>
    <name evidence="5" type="ORF">MTR65_04335</name>
</gene>
<evidence type="ECO:0000256" key="2">
    <source>
        <dbReference type="SAM" id="SignalP"/>
    </source>
</evidence>
<dbReference type="InterPro" id="IPR036680">
    <property type="entry name" value="SPOR-like_sf"/>
</dbReference>
<feature type="domain" description="SPOR" evidence="4">
    <location>
        <begin position="265"/>
        <end position="326"/>
    </location>
</feature>
<feature type="region of interest" description="Disordered" evidence="1">
    <location>
        <begin position="129"/>
        <end position="164"/>
    </location>
</feature>
<feature type="region of interest" description="Disordered" evidence="1">
    <location>
        <begin position="219"/>
        <end position="259"/>
    </location>
</feature>
<sequence length="333" mass="34733">MRLPVKRTLALFGGLAGSVLAPHVLAQDTNSARTGPAADYPVVIGEPFTIGGTVWTPRDQLNYDAVGMASVADAQTSGVTAAHKTLPLPSYVEVTDLQSGRTILVRLEERGPLANSHLIELSRGAARQLGISPGSDTPVRVRRVNPPEPERAALRQGGEAPRRMDTPQGLLEVLRKKLAGQSPLLPPPSTPPTPPKLSPEMMGQGSATAFATAFPAPAAEPRLAPQPGPSPQTSATAPSPTASAKPATPVSPAPSPAKAPIAPAASGFVVQVGAFSVEPNARKLAQTLDGFVEKPGRFWLVRMGPFDNRAKAGAALETARKAGYNDARILHRD</sequence>
<feature type="compositionally biased region" description="Pro residues" evidence="1">
    <location>
        <begin position="184"/>
        <end position="197"/>
    </location>
</feature>
<evidence type="ECO:0000313" key="6">
    <source>
        <dbReference type="Proteomes" id="UP001162802"/>
    </source>
</evidence>
<feature type="chain" id="PRO_5045366108" evidence="2">
    <location>
        <begin position="27"/>
        <end position="333"/>
    </location>
</feature>
<dbReference type="InterPro" id="IPR009009">
    <property type="entry name" value="RlpA-like_DPBB"/>
</dbReference>
<dbReference type="Gene3D" id="2.40.40.10">
    <property type="entry name" value="RlpA-like domain"/>
    <property type="match status" value="1"/>
</dbReference>
<name>A0ABT0A9L0_9SPHN</name>
<dbReference type="InterPro" id="IPR036908">
    <property type="entry name" value="RlpA-like_sf"/>
</dbReference>
<accession>A0ABT0A9L0</accession>
<dbReference type="PANTHER" id="PTHR34183">
    <property type="entry name" value="ENDOLYTIC PEPTIDOGLYCAN TRANSGLYCOSYLASE RLPA"/>
    <property type="match status" value="1"/>
</dbReference>
<keyword evidence="6" id="KW-1185">Reference proteome</keyword>
<dbReference type="EMBL" id="JALHAT010000003">
    <property type="protein sequence ID" value="MCJ1959903.1"/>
    <property type="molecule type" value="Genomic_DNA"/>
</dbReference>
<comment type="caution">
    <text evidence="5">The sequence shown here is derived from an EMBL/GenBank/DDBJ whole genome shotgun (WGS) entry which is preliminary data.</text>
</comment>
<feature type="signal peptide" evidence="2">
    <location>
        <begin position="1"/>
        <end position="26"/>
    </location>
</feature>
<dbReference type="PANTHER" id="PTHR34183:SF1">
    <property type="entry name" value="ENDOLYTIC PEPTIDOGLYCAN TRANSGLYCOSYLASE RLPA"/>
    <property type="match status" value="1"/>
</dbReference>
<evidence type="ECO:0000259" key="3">
    <source>
        <dbReference type="Pfam" id="PF03330"/>
    </source>
</evidence>
<evidence type="ECO:0000256" key="1">
    <source>
        <dbReference type="SAM" id="MobiDB-lite"/>
    </source>
</evidence>
<dbReference type="Gene3D" id="3.30.70.1070">
    <property type="entry name" value="Sporulation related repeat"/>
    <property type="match status" value="1"/>
</dbReference>
<reference evidence="5" key="1">
    <citation type="submission" date="2022-03" db="EMBL/GenBank/DDBJ databases">
        <title>Identification of a novel bacterium isolated from mangrove sediments.</title>
        <authorList>
            <person name="Pan X."/>
        </authorList>
    </citation>
    <scope>NUCLEOTIDE SEQUENCE</scope>
    <source>
        <strain evidence="5">B2637</strain>
    </source>
</reference>
<keyword evidence="2" id="KW-0732">Signal</keyword>
<dbReference type="CDD" id="cd22268">
    <property type="entry name" value="DPBB_RlpA-like"/>
    <property type="match status" value="1"/>
</dbReference>